<dbReference type="Gene3D" id="3.30.1050.10">
    <property type="entry name" value="SCP2 sterol-binding domain"/>
    <property type="match status" value="1"/>
</dbReference>
<protein>
    <recommendedName>
        <fullName evidence="1">N-acetyltransferase domain-containing protein</fullName>
    </recommendedName>
</protein>
<dbReference type="OrthoDB" id="2063981at2"/>
<reference evidence="2 3" key="1">
    <citation type="submission" date="2011-08" db="EMBL/GenBank/DDBJ databases">
        <title>The Genome Sequence of Clostridium hathewayi WAL-18680.</title>
        <authorList>
            <consortium name="The Broad Institute Genome Sequencing Platform"/>
            <person name="Earl A."/>
            <person name="Ward D."/>
            <person name="Feldgarden M."/>
            <person name="Gevers D."/>
            <person name="Finegold S.M."/>
            <person name="Summanen P.H."/>
            <person name="Molitoris D.R."/>
            <person name="Song M."/>
            <person name="Daigneault M."/>
            <person name="Allen-Vercoe E."/>
            <person name="Young S.K."/>
            <person name="Zeng Q."/>
            <person name="Gargeya S."/>
            <person name="Fitzgerald M."/>
            <person name="Haas B."/>
            <person name="Abouelleil A."/>
            <person name="Alvarado L."/>
            <person name="Arachchi H.M."/>
            <person name="Berlin A."/>
            <person name="Brown A."/>
            <person name="Chapman S.B."/>
            <person name="Chen Z."/>
            <person name="Dunbar C."/>
            <person name="Freedman E."/>
            <person name="Gearin G."/>
            <person name="Gellesch M."/>
            <person name="Goldberg J."/>
            <person name="Griggs A."/>
            <person name="Gujja S."/>
            <person name="Heiman D."/>
            <person name="Howarth C."/>
            <person name="Larson L."/>
            <person name="Lui A."/>
            <person name="MacDonald P.J.P."/>
            <person name="Montmayeur A."/>
            <person name="Murphy C."/>
            <person name="Neiman D."/>
            <person name="Pearson M."/>
            <person name="Priest M."/>
            <person name="Roberts A."/>
            <person name="Saif S."/>
            <person name="Shea T."/>
            <person name="Shenoy N."/>
            <person name="Sisk P."/>
            <person name="Stolte C."/>
            <person name="Sykes S."/>
            <person name="Wortman J."/>
            <person name="Nusbaum C."/>
            <person name="Birren B."/>
        </authorList>
    </citation>
    <scope>NUCLEOTIDE SEQUENCE [LARGE SCALE GENOMIC DNA]</scope>
    <source>
        <strain evidence="2 3">WAL-18680</strain>
    </source>
</reference>
<dbReference type="PATRIC" id="fig|742737.3.peg.4771"/>
<dbReference type="Pfam" id="PF13527">
    <property type="entry name" value="Acetyltransf_9"/>
    <property type="match status" value="1"/>
</dbReference>
<dbReference type="InterPro" id="IPR051554">
    <property type="entry name" value="Acetyltransferase_Eis"/>
</dbReference>
<dbReference type="Pfam" id="PF13530">
    <property type="entry name" value="SCP2_2"/>
    <property type="match status" value="1"/>
</dbReference>
<dbReference type="Gene3D" id="3.40.630.30">
    <property type="match status" value="1"/>
</dbReference>
<evidence type="ECO:0000313" key="2">
    <source>
        <dbReference type="EMBL" id="EHI57674.1"/>
    </source>
</evidence>
<dbReference type="PANTHER" id="PTHR37817:SF1">
    <property type="entry name" value="N-ACETYLTRANSFERASE EIS"/>
    <property type="match status" value="1"/>
</dbReference>
<accession>G5IMQ5</accession>
<dbReference type="SUPFAM" id="SSF55718">
    <property type="entry name" value="SCP-like"/>
    <property type="match status" value="1"/>
</dbReference>
<keyword evidence="3" id="KW-1185">Reference proteome</keyword>
<dbReference type="InterPro" id="IPR016181">
    <property type="entry name" value="Acyl_CoA_acyltransferase"/>
</dbReference>
<dbReference type="RefSeq" id="WP_006782771.1">
    <property type="nucleotide sequence ID" value="NZ_CP040506.1"/>
</dbReference>
<comment type="caution">
    <text evidence="2">The sequence shown here is derived from an EMBL/GenBank/DDBJ whole genome shotgun (WGS) entry which is preliminary data.</text>
</comment>
<dbReference type="InterPro" id="IPR025559">
    <property type="entry name" value="Eis_dom"/>
</dbReference>
<gene>
    <name evidence="2" type="ORF">HMPREF9473_04783</name>
</gene>
<dbReference type="GO" id="GO:0030649">
    <property type="term" value="P:aminoglycoside antibiotic catabolic process"/>
    <property type="evidence" value="ECO:0007669"/>
    <property type="project" value="TreeGrafter"/>
</dbReference>
<dbReference type="GO" id="GO:0034069">
    <property type="term" value="F:aminoglycoside N-acetyltransferase activity"/>
    <property type="evidence" value="ECO:0007669"/>
    <property type="project" value="TreeGrafter"/>
</dbReference>
<dbReference type="PROSITE" id="PS51186">
    <property type="entry name" value="GNAT"/>
    <property type="match status" value="1"/>
</dbReference>
<organism evidence="2 3">
    <name type="scientific">Hungatella hathewayi WAL-18680</name>
    <dbReference type="NCBI Taxonomy" id="742737"/>
    <lineage>
        <taxon>Bacteria</taxon>
        <taxon>Bacillati</taxon>
        <taxon>Bacillota</taxon>
        <taxon>Clostridia</taxon>
        <taxon>Lachnospirales</taxon>
        <taxon>Lachnospiraceae</taxon>
        <taxon>Hungatella</taxon>
    </lineage>
</organism>
<evidence type="ECO:0000259" key="1">
    <source>
        <dbReference type="PROSITE" id="PS51186"/>
    </source>
</evidence>
<dbReference type="InterPro" id="IPR000182">
    <property type="entry name" value="GNAT_dom"/>
</dbReference>
<dbReference type="PANTHER" id="PTHR37817">
    <property type="entry name" value="N-ACETYLTRANSFERASE EIS"/>
    <property type="match status" value="1"/>
</dbReference>
<dbReference type="AlphaFoldDB" id="G5IMQ5"/>
<feature type="domain" description="N-acetyltransferase" evidence="1">
    <location>
        <begin position="1"/>
        <end position="167"/>
    </location>
</feature>
<sequence>MAYLTQEEKLATRKLWEEIFPEDSEGFNDFYYTEKIKSNRIMVRREGNQMVAMLHLNPYRVMVKNQIWRCDYIVGVGTVVSQRHKGHMRALLKDMLADMYQEGRQFCFLMPADPAIYRPFDFTYIFDKPHLKLKAGTDIEKVPYDLVKGSEHHPVQEIADWMNMWLHDHYEVYAFRDHEYIEMFLKELGSEQGELNLLYNADRLVGIECLWGVNEREQRAFLCEKAYCEEESPATPAIMARIVNLPNFIKVIRLKKGCGKMEFTVRLVVEDRLCEGNQGYWRWHLTPTGSTLEKIEDGTADGNQEYEIRMTIQELTSWLFGYHIPEGAEWTEWIQPLRGVFLDEIV</sequence>
<dbReference type="EMBL" id="ADLN01000120">
    <property type="protein sequence ID" value="EHI57674.1"/>
    <property type="molecule type" value="Genomic_DNA"/>
</dbReference>
<dbReference type="InterPro" id="IPR036527">
    <property type="entry name" value="SCP2_sterol-bd_dom_sf"/>
</dbReference>
<dbReference type="SUPFAM" id="SSF55729">
    <property type="entry name" value="Acyl-CoA N-acyltransferases (Nat)"/>
    <property type="match status" value="1"/>
</dbReference>
<dbReference type="HOGENOM" id="CLU_050659_2_0_9"/>
<name>G5IMQ5_9FIRM</name>
<proteinExistence type="predicted"/>
<evidence type="ECO:0000313" key="3">
    <source>
        <dbReference type="Proteomes" id="UP000005384"/>
    </source>
</evidence>
<dbReference type="Proteomes" id="UP000005384">
    <property type="component" value="Unassembled WGS sequence"/>
</dbReference>